<dbReference type="RefSeq" id="WP_041996683.1">
    <property type="nucleotide sequence ID" value="NZ_CDOG01000023.1"/>
</dbReference>
<gene>
    <name evidence="1" type="ORF">CCYN74_30279</name>
</gene>
<protein>
    <submittedName>
        <fullName evidence="1">Uncharacterized protein</fullName>
    </submittedName>
</protein>
<organism evidence="1 2">
    <name type="scientific">Capnocytophaga cynodegmi</name>
    <dbReference type="NCBI Taxonomy" id="28189"/>
    <lineage>
        <taxon>Bacteria</taxon>
        <taxon>Pseudomonadati</taxon>
        <taxon>Bacteroidota</taxon>
        <taxon>Flavobacteriia</taxon>
        <taxon>Flavobacteriales</taxon>
        <taxon>Flavobacteriaceae</taxon>
        <taxon>Capnocytophaga</taxon>
    </lineage>
</organism>
<accession>A0A0B7HJM1</accession>
<name>A0A0B7HJM1_9FLAO</name>
<dbReference type="EMBL" id="CDOG01000023">
    <property type="protein sequence ID" value="CEN38849.1"/>
    <property type="molecule type" value="Genomic_DNA"/>
</dbReference>
<dbReference type="OrthoDB" id="1149894at2"/>
<dbReference type="Proteomes" id="UP000038083">
    <property type="component" value="Unassembled WGS sequence"/>
</dbReference>
<sequence>MNDEIHIATNISTEIFYKIVDFLKENNWKLTAEYNPEIFDKAIDFDLYQFEKENKTIQMAWDIWFQGEIKATSSVFKMLSSYLKYEFKYETSIHFYKDIFHKKSSLLIKYH</sequence>
<reference evidence="1 2" key="1">
    <citation type="submission" date="2015-01" db="EMBL/GenBank/DDBJ databases">
        <authorList>
            <person name="Xiang T."/>
            <person name="Song Y."/>
            <person name="Huang L."/>
            <person name="Wang B."/>
            <person name="Wu P."/>
        </authorList>
    </citation>
    <scope>NUCLEOTIDE SEQUENCE [LARGE SCALE GENOMIC DNA]</scope>
    <source>
        <strain evidence="1 2">Ccy74</strain>
    </source>
</reference>
<proteinExistence type="predicted"/>
<evidence type="ECO:0000313" key="2">
    <source>
        <dbReference type="Proteomes" id="UP000038083"/>
    </source>
</evidence>
<dbReference type="AlphaFoldDB" id="A0A0B7HJM1"/>
<evidence type="ECO:0000313" key="1">
    <source>
        <dbReference type="EMBL" id="CEN38849.1"/>
    </source>
</evidence>